<dbReference type="Pfam" id="PF07690">
    <property type="entry name" value="MFS_1"/>
    <property type="match status" value="1"/>
</dbReference>
<dbReference type="PROSITE" id="PS50850">
    <property type="entry name" value="MFS"/>
    <property type="match status" value="1"/>
</dbReference>
<keyword evidence="4 7" id="KW-1133">Transmembrane helix</keyword>
<dbReference type="PANTHER" id="PTHR43124:SF10">
    <property type="entry name" value="PURINE EFFLUX PUMP PBUE"/>
    <property type="match status" value="1"/>
</dbReference>
<feature type="transmembrane region" description="Helical" evidence="7">
    <location>
        <begin position="134"/>
        <end position="156"/>
    </location>
</feature>
<comment type="subcellular location">
    <subcellularLocation>
        <location evidence="1">Cell membrane</location>
        <topology evidence="1">Multi-pass membrane protein</topology>
    </subcellularLocation>
</comment>
<dbReference type="InterPro" id="IPR050189">
    <property type="entry name" value="MFS_Efflux_Transporters"/>
</dbReference>
<evidence type="ECO:0000256" key="3">
    <source>
        <dbReference type="ARBA" id="ARBA00022692"/>
    </source>
</evidence>
<evidence type="ECO:0000256" key="5">
    <source>
        <dbReference type="ARBA" id="ARBA00023136"/>
    </source>
</evidence>
<gene>
    <name evidence="9" type="ORF">LHJ74_24715</name>
</gene>
<proteinExistence type="predicted"/>
<feature type="transmembrane region" description="Helical" evidence="7">
    <location>
        <begin position="195"/>
        <end position="217"/>
    </location>
</feature>
<dbReference type="EMBL" id="JAJAGO010000012">
    <property type="protein sequence ID" value="MCT2593074.1"/>
    <property type="molecule type" value="Genomic_DNA"/>
</dbReference>
<reference evidence="9 10" key="1">
    <citation type="submission" date="2021-10" db="EMBL/GenBank/DDBJ databases">
        <title>Streptomyces gossypii sp. nov., isolated from soil collected from cotton field.</title>
        <authorList>
            <person name="Ge X."/>
            <person name="Chen X."/>
            <person name="Liu W."/>
        </authorList>
    </citation>
    <scope>NUCLEOTIDE SEQUENCE [LARGE SCALE GENOMIC DNA]</scope>
    <source>
        <strain evidence="9 10">N2-109</strain>
    </source>
</reference>
<dbReference type="PANTHER" id="PTHR43124">
    <property type="entry name" value="PURINE EFFLUX PUMP PBUE"/>
    <property type="match status" value="1"/>
</dbReference>
<evidence type="ECO:0000256" key="6">
    <source>
        <dbReference type="SAM" id="MobiDB-lite"/>
    </source>
</evidence>
<accession>A0ABT2K0B5</accession>
<feature type="transmembrane region" description="Helical" evidence="7">
    <location>
        <begin position="105"/>
        <end position="128"/>
    </location>
</feature>
<feature type="transmembrane region" description="Helical" evidence="7">
    <location>
        <begin position="391"/>
        <end position="410"/>
    </location>
</feature>
<feature type="transmembrane region" description="Helical" evidence="7">
    <location>
        <begin position="270"/>
        <end position="291"/>
    </location>
</feature>
<dbReference type="Proteomes" id="UP001156389">
    <property type="component" value="Unassembled WGS sequence"/>
</dbReference>
<feature type="transmembrane region" description="Helical" evidence="7">
    <location>
        <begin position="303"/>
        <end position="321"/>
    </location>
</feature>
<keyword evidence="2" id="KW-1003">Cell membrane</keyword>
<feature type="region of interest" description="Disordered" evidence="6">
    <location>
        <begin position="1"/>
        <end position="33"/>
    </location>
</feature>
<dbReference type="SUPFAM" id="SSF103473">
    <property type="entry name" value="MFS general substrate transporter"/>
    <property type="match status" value="1"/>
</dbReference>
<feature type="transmembrane region" description="Helical" evidence="7">
    <location>
        <begin position="163"/>
        <end position="189"/>
    </location>
</feature>
<evidence type="ECO:0000256" key="2">
    <source>
        <dbReference type="ARBA" id="ARBA00022475"/>
    </source>
</evidence>
<organism evidence="9 10">
    <name type="scientific">Streptomyces gossypii</name>
    <dbReference type="NCBI Taxonomy" id="2883101"/>
    <lineage>
        <taxon>Bacteria</taxon>
        <taxon>Bacillati</taxon>
        <taxon>Actinomycetota</taxon>
        <taxon>Actinomycetes</taxon>
        <taxon>Kitasatosporales</taxon>
        <taxon>Streptomycetaceae</taxon>
        <taxon>Streptomyces</taxon>
    </lineage>
</organism>
<evidence type="ECO:0000259" key="8">
    <source>
        <dbReference type="PROSITE" id="PS50850"/>
    </source>
</evidence>
<name>A0ABT2K0B5_9ACTN</name>
<protein>
    <submittedName>
        <fullName evidence="9">MFS transporter</fullName>
    </submittedName>
</protein>
<evidence type="ECO:0000313" key="9">
    <source>
        <dbReference type="EMBL" id="MCT2593074.1"/>
    </source>
</evidence>
<comment type="caution">
    <text evidence="9">The sequence shown here is derived from an EMBL/GenBank/DDBJ whole genome shotgun (WGS) entry which is preliminary data.</text>
</comment>
<dbReference type="InterPro" id="IPR036259">
    <property type="entry name" value="MFS_trans_sf"/>
</dbReference>
<dbReference type="RefSeq" id="WP_260220421.1">
    <property type="nucleotide sequence ID" value="NZ_JAJAGO010000012.1"/>
</dbReference>
<dbReference type="InterPro" id="IPR020846">
    <property type="entry name" value="MFS_dom"/>
</dbReference>
<feature type="domain" description="Major facilitator superfamily (MFS) profile" evidence="8">
    <location>
        <begin position="39"/>
        <end position="415"/>
    </location>
</feature>
<sequence>MDAEARSRPGLPADTAPAPDPAAPAPDRAAPDPSRARWAVPVLGFATFAVGTDEFVLAGVLPEISDGLDVPVAAAGQVVTVFALTCAVLAPVLSTVLAARSRRAVLLSALAVCLLGNIATALAPGFGWVLGAQVVAAAGAGLFVPTAAVTAAALVPKERQGRAIAAVTTGFTAATALGAPIGTVIGGALGWRATMWFVAALAVLGLLGVRTLVPARVPAAAPAGLRQRLRPLREPRVLALLGATLAGFTAVYIPYTYMAVVFEPATGGSAGRLAALLFTLGVVGTLGNMGAGAIADRIGGRRVVGGALVWLIGCLLVMPTLIGGFTAGVAVIVLYGAAAFALTTPQQHRLITLDPAAAPVLVSLNAAILYLAIALSGVLGAAGIGWAGAHALPYFAAGLAAVALLLSELAHRLTRTGPR</sequence>
<feature type="transmembrane region" description="Helical" evidence="7">
    <location>
        <begin position="38"/>
        <end position="60"/>
    </location>
</feature>
<evidence type="ECO:0000256" key="7">
    <source>
        <dbReference type="SAM" id="Phobius"/>
    </source>
</evidence>
<feature type="transmembrane region" description="Helical" evidence="7">
    <location>
        <begin position="72"/>
        <end position="93"/>
    </location>
</feature>
<dbReference type="CDD" id="cd17324">
    <property type="entry name" value="MFS_NepI_like"/>
    <property type="match status" value="1"/>
</dbReference>
<feature type="transmembrane region" description="Helical" evidence="7">
    <location>
        <begin position="237"/>
        <end position="258"/>
    </location>
</feature>
<keyword evidence="10" id="KW-1185">Reference proteome</keyword>
<dbReference type="InterPro" id="IPR011701">
    <property type="entry name" value="MFS"/>
</dbReference>
<evidence type="ECO:0000256" key="4">
    <source>
        <dbReference type="ARBA" id="ARBA00022989"/>
    </source>
</evidence>
<keyword evidence="5 7" id="KW-0472">Membrane</keyword>
<feature type="transmembrane region" description="Helical" evidence="7">
    <location>
        <begin position="356"/>
        <end position="379"/>
    </location>
</feature>
<keyword evidence="3 7" id="KW-0812">Transmembrane</keyword>
<evidence type="ECO:0000313" key="10">
    <source>
        <dbReference type="Proteomes" id="UP001156389"/>
    </source>
</evidence>
<evidence type="ECO:0000256" key="1">
    <source>
        <dbReference type="ARBA" id="ARBA00004651"/>
    </source>
</evidence>
<dbReference type="Gene3D" id="1.20.1250.20">
    <property type="entry name" value="MFS general substrate transporter like domains"/>
    <property type="match status" value="1"/>
</dbReference>